<dbReference type="GO" id="GO:0031929">
    <property type="term" value="P:TOR signaling"/>
    <property type="evidence" value="ECO:0007669"/>
    <property type="project" value="TreeGrafter"/>
</dbReference>
<comment type="caution">
    <text evidence="3">The sequence shown here is derived from an EMBL/GenBank/DDBJ whole genome shotgun (WGS) entry which is preliminary data.</text>
</comment>
<protein>
    <submittedName>
        <fullName evidence="3">Type 2A phosphatase activator TIP41</fullName>
    </submittedName>
</protein>
<dbReference type="AlphaFoldDB" id="A0A9W9DPT1"/>
<evidence type="ECO:0000256" key="2">
    <source>
        <dbReference type="SAM" id="MobiDB-lite"/>
    </source>
</evidence>
<dbReference type="GO" id="GO:0005829">
    <property type="term" value="C:cytosol"/>
    <property type="evidence" value="ECO:0007669"/>
    <property type="project" value="TreeGrafter"/>
</dbReference>
<dbReference type="OrthoDB" id="10253878at2759"/>
<name>A0A9W9DPT1_9AGAR</name>
<evidence type="ECO:0000313" key="4">
    <source>
        <dbReference type="Proteomes" id="UP001150266"/>
    </source>
</evidence>
<feature type="compositionally biased region" description="Acidic residues" evidence="2">
    <location>
        <begin position="121"/>
        <end position="136"/>
    </location>
</feature>
<proteinExistence type="inferred from homology"/>
<keyword evidence="4" id="KW-1185">Reference proteome</keyword>
<feature type="region of interest" description="Disordered" evidence="2">
    <location>
        <begin position="94"/>
        <end position="136"/>
    </location>
</feature>
<dbReference type="InterPro" id="IPR051330">
    <property type="entry name" value="Phosphatase_reg/MetRdx"/>
</dbReference>
<gene>
    <name evidence="3" type="ORF">J3R30DRAFT_2730281</name>
</gene>
<dbReference type="Proteomes" id="UP001150266">
    <property type="component" value="Unassembled WGS sequence"/>
</dbReference>
<dbReference type="Pfam" id="PF04176">
    <property type="entry name" value="TIP41"/>
    <property type="match status" value="1"/>
</dbReference>
<evidence type="ECO:0000256" key="1">
    <source>
        <dbReference type="ARBA" id="ARBA00006658"/>
    </source>
</evidence>
<organism evidence="3 4">
    <name type="scientific">Lentinula aciculospora</name>
    <dbReference type="NCBI Taxonomy" id="153920"/>
    <lineage>
        <taxon>Eukaryota</taxon>
        <taxon>Fungi</taxon>
        <taxon>Dikarya</taxon>
        <taxon>Basidiomycota</taxon>
        <taxon>Agaricomycotina</taxon>
        <taxon>Agaricomycetes</taxon>
        <taxon>Agaricomycetidae</taxon>
        <taxon>Agaricales</taxon>
        <taxon>Marasmiineae</taxon>
        <taxon>Omphalotaceae</taxon>
        <taxon>Lentinula</taxon>
    </lineage>
</organism>
<evidence type="ECO:0000313" key="3">
    <source>
        <dbReference type="EMBL" id="KAJ4479195.1"/>
    </source>
</evidence>
<sequence length="372" mass="41479">MSVPSTTIPRLSATPNFDPLLKPAIHLPKHTLLEFPNSRSILVGNWRIIASTNPISNASQCDQLQSDLSSGNDGGIPLPEMTFGNNSLKIEWKPGGFIGRDKRQKRNRNPNHIDNAKEQDYSSESEAEEETQDASEAEWKYEFDTLHALLGVKKGELEPGDGGVKVGYAEEWLKSRTGPSPLLPMPKTVPTKPYDWTYTTTYCGHSSSSTAYTSTSWTPSNPAQAKHQIPLAELTRPDPILFYAEVPLFEDELHDNGSSALIVRIRIMPTCIFILSRFTLRVDGVLFRTFDTRIYSSLENEEGTLVVRETTGWEAPYDIVKSRLPKRDDLTPLTDPLFIAKILSELPQSQTIGAGTGWRGLGKRCECMKIGR</sequence>
<accession>A0A9W9DPT1</accession>
<dbReference type="EMBL" id="JAOTPV010000008">
    <property type="protein sequence ID" value="KAJ4479195.1"/>
    <property type="molecule type" value="Genomic_DNA"/>
</dbReference>
<dbReference type="PANTHER" id="PTHR21021">
    <property type="entry name" value="GAF/PUTATIVE CYTOSKELETAL PROTEIN"/>
    <property type="match status" value="1"/>
</dbReference>
<reference evidence="3" key="1">
    <citation type="submission" date="2022-08" db="EMBL/GenBank/DDBJ databases">
        <title>A Global Phylogenomic Analysis of the Shiitake Genus Lentinula.</title>
        <authorList>
            <consortium name="DOE Joint Genome Institute"/>
            <person name="Sierra-Patev S."/>
            <person name="Min B."/>
            <person name="Naranjo-Ortiz M."/>
            <person name="Looney B."/>
            <person name="Konkel Z."/>
            <person name="Slot J.C."/>
            <person name="Sakamoto Y."/>
            <person name="Steenwyk J.L."/>
            <person name="Rokas A."/>
            <person name="Carro J."/>
            <person name="Camarero S."/>
            <person name="Ferreira P."/>
            <person name="Molpeceres G."/>
            <person name="Ruiz-Duenas F.J."/>
            <person name="Serrano A."/>
            <person name="Henrissat B."/>
            <person name="Drula E."/>
            <person name="Hughes K.W."/>
            <person name="Mata J.L."/>
            <person name="Ishikawa N.K."/>
            <person name="Vargas-Isla R."/>
            <person name="Ushijima S."/>
            <person name="Smith C.A."/>
            <person name="Ahrendt S."/>
            <person name="Andreopoulos W."/>
            <person name="He G."/>
            <person name="Labutti K."/>
            <person name="Lipzen A."/>
            <person name="Ng V."/>
            <person name="Riley R."/>
            <person name="Sandor L."/>
            <person name="Barry K."/>
            <person name="Martinez A.T."/>
            <person name="Xiao Y."/>
            <person name="Gibbons J.G."/>
            <person name="Terashima K."/>
            <person name="Grigoriev I.V."/>
            <person name="Hibbett D.S."/>
        </authorList>
    </citation>
    <scope>NUCLEOTIDE SEQUENCE</scope>
    <source>
        <strain evidence="3">JLM2183</strain>
    </source>
</reference>
<comment type="similarity">
    <text evidence="1">Belongs to the TIP41 family.</text>
</comment>
<dbReference type="PANTHER" id="PTHR21021:SF16">
    <property type="entry name" value="TIP41-LIKE PROTEIN"/>
    <property type="match status" value="1"/>
</dbReference>
<dbReference type="InterPro" id="IPR007303">
    <property type="entry name" value="TIP41-like"/>
</dbReference>